<dbReference type="PROSITE" id="PS51819">
    <property type="entry name" value="VOC"/>
    <property type="match status" value="1"/>
</dbReference>
<accession>A0A3G6T1Q4</accession>
<feature type="domain" description="VOC" evidence="1">
    <location>
        <begin position="7"/>
        <end position="125"/>
    </location>
</feature>
<dbReference type="InterPro" id="IPR029068">
    <property type="entry name" value="Glyas_Bleomycin-R_OHBP_Dase"/>
</dbReference>
<organism evidence="2 3">
    <name type="scientific">Chryseobacterium bernardetii</name>
    <dbReference type="NCBI Taxonomy" id="1241978"/>
    <lineage>
        <taxon>Bacteria</taxon>
        <taxon>Pseudomonadati</taxon>
        <taxon>Bacteroidota</taxon>
        <taxon>Flavobacteriia</taxon>
        <taxon>Flavobacteriales</taxon>
        <taxon>Weeksellaceae</taxon>
        <taxon>Chryseobacterium group</taxon>
        <taxon>Chryseobacterium</taxon>
    </lineage>
</organism>
<dbReference type="RefSeq" id="WP_123868551.1">
    <property type="nucleotide sequence ID" value="NZ_CP033932.1"/>
</dbReference>
<dbReference type="EMBL" id="CP033932">
    <property type="protein sequence ID" value="AZB23401.1"/>
    <property type="molecule type" value="Genomic_DNA"/>
</dbReference>
<dbReference type="AlphaFoldDB" id="A0A3G6T1Q4"/>
<dbReference type="Gene3D" id="3.10.180.10">
    <property type="entry name" value="2,3-Dihydroxybiphenyl 1,2-Dioxygenase, domain 1"/>
    <property type="match status" value="1"/>
</dbReference>
<dbReference type="CDD" id="cd07247">
    <property type="entry name" value="SgaA_N_like"/>
    <property type="match status" value="1"/>
</dbReference>
<name>A0A3G6T1Q4_9FLAO</name>
<protein>
    <submittedName>
        <fullName evidence="2">VOC family protein</fullName>
    </submittedName>
</protein>
<reference evidence="3" key="1">
    <citation type="submission" date="2018-11" db="EMBL/GenBank/DDBJ databases">
        <title>Proposal to divide the Flavobacteriaceae and reorganize its genera based on Amino Acid Identity values calculated from whole genome sequences.</title>
        <authorList>
            <person name="Nicholson A.C."/>
            <person name="Gulvik C.A."/>
            <person name="Whitney A.M."/>
            <person name="Humrighouse B.W."/>
            <person name="Bell M."/>
            <person name="Holmes B."/>
            <person name="Steigerwalt A.G."/>
            <person name="Villarma A."/>
            <person name="Sheth M."/>
            <person name="Batra D."/>
            <person name="Pryor J."/>
            <person name="Bernardet J.-F."/>
            <person name="Hugo C."/>
            <person name="Kampfer P."/>
            <person name="Newman J."/>
            <person name="McQuiston J.R."/>
        </authorList>
    </citation>
    <scope>NUCLEOTIDE SEQUENCE [LARGE SCALE GENOMIC DNA]</scope>
    <source>
        <strain evidence="3">G0229</strain>
    </source>
</reference>
<dbReference type="SUPFAM" id="SSF54593">
    <property type="entry name" value="Glyoxalase/Bleomycin resistance protein/Dihydroxybiphenyl dioxygenase"/>
    <property type="match status" value="1"/>
</dbReference>
<dbReference type="Proteomes" id="UP000271193">
    <property type="component" value="Chromosome"/>
</dbReference>
<evidence type="ECO:0000259" key="1">
    <source>
        <dbReference type="PROSITE" id="PS51819"/>
    </source>
</evidence>
<dbReference type="PANTHER" id="PTHR33993">
    <property type="entry name" value="GLYOXALASE-RELATED"/>
    <property type="match status" value="1"/>
</dbReference>
<dbReference type="PANTHER" id="PTHR33993:SF2">
    <property type="entry name" value="VOC DOMAIN-CONTAINING PROTEIN"/>
    <property type="match status" value="1"/>
</dbReference>
<dbReference type="InterPro" id="IPR004360">
    <property type="entry name" value="Glyas_Fos-R_dOase_dom"/>
</dbReference>
<dbReference type="GeneID" id="99063487"/>
<evidence type="ECO:0000313" key="3">
    <source>
        <dbReference type="Proteomes" id="UP000271193"/>
    </source>
</evidence>
<dbReference type="InterPro" id="IPR037523">
    <property type="entry name" value="VOC_core"/>
</dbReference>
<gene>
    <name evidence="2" type="ORF">EG339_01555</name>
</gene>
<dbReference type="KEGG" id="cben:EG339_01555"/>
<dbReference type="InterPro" id="IPR052164">
    <property type="entry name" value="Anthracycline_SecMetBiosynth"/>
</dbReference>
<keyword evidence="3" id="KW-1185">Reference proteome</keyword>
<sequence length="126" mass="14375">MKTKRNIGGWFEIYVEDMQRAMDFYLYVFDDVNFIDLSKGDSQMQMFEWEDHLSGAGGALVKMKFNKPSPNGTIIYFSCDDCAVQEARAREKGVEIVAPKTQLPHFGFSALLRDSENNTIGLYSLK</sequence>
<dbReference type="Pfam" id="PF00903">
    <property type="entry name" value="Glyoxalase"/>
    <property type="match status" value="1"/>
</dbReference>
<proteinExistence type="predicted"/>
<evidence type="ECO:0000313" key="2">
    <source>
        <dbReference type="EMBL" id="AZB23401.1"/>
    </source>
</evidence>